<dbReference type="AlphaFoldDB" id="A0A8X6R066"/>
<evidence type="ECO:0000313" key="2">
    <source>
        <dbReference type="Proteomes" id="UP000887013"/>
    </source>
</evidence>
<evidence type="ECO:0008006" key="3">
    <source>
        <dbReference type="Google" id="ProtNLM"/>
    </source>
</evidence>
<proteinExistence type="predicted"/>
<protein>
    <recommendedName>
        <fullName evidence="3">RNase H type-1 domain-containing protein</fullName>
    </recommendedName>
</protein>
<comment type="caution">
    <text evidence="1">The sequence shown here is derived from an EMBL/GenBank/DDBJ whole genome shotgun (WGS) entry which is preliminary data.</text>
</comment>
<accession>A0A8X6R066</accession>
<evidence type="ECO:0000313" key="1">
    <source>
        <dbReference type="EMBL" id="GFU62627.1"/>
    </source>
</evidence>
<keyword evidence="2" id="KW-1185">Reference proteome</keyword>
<sequence length="139" mass="15403">MKNIQGIPSHCGIPGNEKVDGLSKKGCLIIQAPYNLVSYKSASSTTNQTLKTTHMSLLKNRTKEKQWRNAIFNLPDCSRSISVAAFRLMTGNDCLYAHLCRIRIVDSPAWPLCCSSTVMNADHLPVCSVFTKNCIYSGY</sequence>
<dbReference type="EMBL" id="BMAW01041170">
    <property type="protein sequence ID" value="GFU62627.1"/>
    <property type="molecule type" value="Genomic_DNA"/>
</dbReference>
<dbReference type="Proteomes" id="UP000887013">
    <property type="component" value="Unassembled WGS sequence"/>
</dbReference>
<organism evidence="1 2">
    <name type="scientific">Nephila pilipes</name>
    <name type="common">Giant wood spider</name>
    <name type="synonym">Nephila maculata</name>
    <dbReference type="NCBI Taxonomy" id="299642"/>
    <lineage>
        <taxon>Eukaryota</taxon>
        <taxon>Metazoa</taxon>
        <taxon>Ecdysozoa</taxon>
        <taxon>Arthropoda</taxon>
        <taxon>Chelicerata</taxon>
        <taxon>Arachnida</taxon>
        <taxon>Araneae</taxon>
        <taxon>Araneomorphae</taxon>
        <taxon>Entelegynae</taxon>
        <taxon>Araneoidea</taxon>
        <taxon>Nephilidae</taxon>
        <taxon>Nephila</taxon>
    </lineage>
</organism>
<gene>
    <name evidence="1" type="ORF">NPIL_403671</name>
</gene>
<name>A0A8X6R066_NEPPI</name>
<dbReference type="OrthoDB" id="6431360at2759"/>
<reference evidence="1" key="1">
    <citation type="submission" date="2020-08" db="EMBL/GenBank/DDBJ databases">
        <title>Multicomponent nature underlies the extraordinary mechanical properties of spider dragline silk.</title>
        <authorList>
            <person name="Kono N."/>
            <person name="Nakamura H."/>
            <person name="Mori M."/>
            <person name="Yoshida Y."/>
            <person name="Ohtoshi R."/>
            <person name="Malay A.D."/>
            <person name="Moran D.A.P."/>
            <person name="Tomita M."/>
            <person name="Numata K."/>
            <person name="Arakawa K."/>
        </authorList>
    </citation>
    <scope>NUCLEOTIDE SEQUENCE</scope>
</reference>